<evidence type="ECO:0000313" key="2">
    <source>
        <dbReference type="EMBL" id="CAE21294.1"/>
    </source>
</evidence>
<protein>
    <submittedName>
        <fullName evidence="2">Possible HAMP domain</fullName>
    </submittedName>
</protein>
<dbReference type="eggNOG" id="ENOG502ZR1Q">
    <property type="taxonomic scope" value="Bacteria"/>
</dbReference>
<keyword evidence="3" id="KW-1185">Reference proteome</keyword>
<dbReference type="HOGENOM" id="CLU_2047590_0_0_3"/>
<dbReference type="EMBL" id="BX548175">
    <property type="protein sequence ID" value="CAE21294.1"/>
    <property type="molecule type" value="Genomic_DNA"/>
</dbReference>
<reference evidence="2 3" key="1">
    <citation type="journal article" date="2003" name="Nature">
        <title>Genome divergence in two Prochlorococcus ecotypes reflects oceanic niche differentiation.</title>
        <authorList>
            <person name="Rocap G."/>
            <person name="Larimer F.W."/>
            <person name="Lamerdin J.E."/>
            <person name="Malfatti S."/>
            <person name="Chain P."/>
            <person name="Ahlgren N.A."/>
            <person name="Arellano A."/>
            <person name="Coleman M."/>
            <person name="Hauser L."/>
            <person name="Hess W.R."/>
            <person name="Johnson Z.I."/>
            <person name="Land M.L."/>
            <person name="Lindell D."/>
            <person name="Post A.F."/>
            <person name="Regala W."/>
            <person name="Shah M."/>
            <person name="Shaw S.L."/>
            <person name="Steglich C."/>
            <person name="Sullivan M.B."/>
            <person name="Ting C.S."/>
            <person name="Tolonen A."/>
            <person name="Webb E.A."/>
            <person name="Zinser E.R."/>
            <person name="Chisholm S.W."/>
        </authorList>
    </citation>
    <scope>NUCLEOTIDE SEQUENCE [LARGE SCALE GENOMIC DNA]</scope>
    <source>
        <strain evidence="3">MIT 9313</strain>
    </source>
</reference>
<dbReference type="RefSeq" id="WP_011130491.1">
    <property type="nucleotide sequence ID" value="NC_005071.1"/>
</dbReference>
<organism evidence="2 3">
    <name type="scientific">Prochlorococcus marinus (strain MIT 9313)</name>
    <dbReference type="NCBI Taxonomy" id="74547"/>
    <lineage>
        <taxon>Bacteria</taxon>
        <taxon>Bacillati</taxon>
        <taxon>Cyanobacteriota</taxon>
        <taxon>Cyanophyceae</taxon>
        <taxon>Synechococcales</taxon>
        <taxon>Prochlorococcaceae</taxon>
        <taxon>Prochlorococcus</taxon>
    </lineage>
</organism>
<gene>
    <name evidence="2" type="ordered locus">PMT_1119</name>
</gene>
<sequence length="120" mass="13592">MKNWKGWRLIGAGGMSMLTVLFIVIWQAVAKQTNTLNQVMERLSELEQKPQTSSSRLLGEQLHSLQIRLNNQGERLNALIEQQRQITKPQKESIHSQSDPWRMQPEPPATPSAPGLSPQP</sequence>
<dbReference type="Proteomes" id="UP000001423">
    <property type="component" value="Chromosome"/>
</dbReference>
<dbReference type="KEGG" id="pmt:PMT_1119"/>
<name>Q7V6N3_PROMM</name>
<evidence type="ECO:0000256" key="1">
    <source>
        <dbReference type="SAM" id="MobiDB-lite"/>
    </source>
</evidence>
<accession>Q7V6N3</accession>
<feature type="compositionally biased region" description="Pro residues" evidence="1">
    <location>
        <begin position="105"/>
        <end position="120"/>
    </location>
</feature>
<evidence type="ECO:0000313" key="3">
    <source>
        <dbReference type="Proteomes" id="UP000001423"/>
    </source>
</evidence>
<dbReference type="AlphaFoldDB" id="Q7V6N3"/>
<proteinExistence type="predicted"/>
<feature type="region of interest" description="Disordered" evidence="1">
    <location>
        <begin position="80"/>
        <end position="120"/>
    </location>
</feature>